<reference evidence="2" key="1">
    <citation type="submission" date="2023-03" db="EMBL/GenBank/DDBJ databases">
        <title>Massive genome expansion in bonnet fungi (Mycena s.s.) driven by repeated elements and novel gene families across ecological guilds.</title>
        <authorList>
            <consortium name="Lawrence Berkeley National Laboratory"/>
            <person name="Harder C.B."/>
            <person name="Miyauchi S."/>
            <person name="Viragh M."/>
            <person name="Kuo A."/>
            <person name="Thoen E."/>
            <person name="Andreopoulos B."/>
            <person name="Lu D."/>
            <person name="Skrede I."/>
            <person name="Drula E."/>
            <person name="Henrissat B."/>
            <person name="Morin E."/>
            <person name="Kohler A."/>
            <person name="Barry K."/>
            <person name="LaButti K."/>
            <person name="Morin E."/>
            <person name="Salamov A."/>
            <person name="Lipzen A."/>
            <person name="Mereny Z."/>
            <person name="Hegedus B."/>
            <person name="Baldrian P."/>
            <person name="Stursova M."/>
            <person name="Weitz H."/>
            <person name="Taylor A."/>
            <person name="Grigoriev I.V."/>
            <person name="Nagy L.G."/>
            <person name="Martin F."/>
            <person name="Kauserud H."/>
        </authorList>
    </citation>
    <scope>NUCLEOTIDE SEQUENCE</scope>
    <source>
        <strain evidence="2">CBHHK200</strain>
    </source>
</reference>
<dbReference type="Gene3D" id="4.10.240.10">
    <property type="entry name" value="Zn(2)-C6 fungal-type DNA-binding domain"/>
    <property type="match status" value="1"/>
</dbReference>
<dbReference type="SMART" id="SM00066">
    <property type="entry name" value="GAL4"/>
    <property type="match status" value="1"/>
</dbReference>
<comment type="caution">
    <text evidence="2">The sequence shown here is derived from an EMBL/GenBank/DDBJ whole genome shotgun (WGS) entry which is preliminary data.</text>
</comment>
<accession>A0AAD6TFS9</accession>
<protein>
    <recommendedName>
        <fullName evidence="1">Zn(2)-C6 fungal-type domain-containing protein</fullName>
    </recommendedName>
</protein>
<dbReference type="InterPro" id="IPR036864">
    <property type="entry name" value="Zn2-C6_fun-type_DNA-bd_sf"/>
</dbReference>
<evidence type="ECO:0000259" key="1">
    <source>
        <dbReference type="PROSITE" id="PS50048"/>
    </source>
</evidence>
<dbReference type="GO" id="GO:0008270">
    <property type="term" value="F:zinc ion binding"/>
    <property type="evidence" value="ECO:0007669"/>
    <property type="project" value="InterPro"/>
</dbReference>
<gene>
    <name evidence="2" type="ORF">C8F04DRAFT_450038</name>
</gene>
<organism evidence="2 3">
    <name type="scientific">Mycena alexandri</name>
    <dbReference type="NCBI Taxonomy" id="1745969"/>
    <lineage>
        <taxon>Eukaryota</taxon>
        <taxon>Fungi</taxon>
        <taxon>Dikarya</taxon>
        <taxon>Basidiomycota</taxon>
        <taxon>Agaricomycotina</taxon>
        <taxon>Agaricomycetes</taxon>
        <taxon>Agaricomycetidae</taxon>
        <taxon>Agaricales</taxon>
        <taxon>Marasmiineae</taxon>
        <taxon>Mycenaceae</taxon>
        <taxon>Mycena</taxon>
    </lineage>
</organism>
<dbReference type="AlphaFoldDB" id="A0AAD6TFS9"/>
<evidence type="ECO:0000313" key="3">
    <source>
        <dbReference type="Proteomes" id="UP001218188"/>
    </source>
</evidence>
<name>A0AAD6TFS9_9AGAR</name>
<dbReference type="SUPFAM" id="SSF57701">
    <property type="entry name" value="Zn2/Cys6 DNA-binding domain"/>
    <property type="match status" value="1"/>
</dbReference>
<dbReference type="Proteomes" id="UP001218188">
    <property type="component" value="Unassembled WGS sequence"/>
</dbReference>
<dbReference type="EMBL" id="JARJCM010000004">
    <property type="protein sequence ID" value="KAJ7045814.1"/>
    <property type="molecule type" value="Genomic_DNA"/>
</dbReference>
<sequence length="122" mass="13683">MTLNEPRSKQRKIACDLCKKRKIRCKVVHPAHDHPMTLFPGDGDQNPGARCTNCKTARVDCSLADLMRTLAPAKEYVAALESRVEKMERFLTTLARHRCHRAIGECKRSPASPAARRDTAAK</sequence>
<dbReference type="PROSITE" id="PS50048">
    <property type="entry name" value="ZN2_CY6_FUNGAL_2"/>
    <property type="match status" value="1"/>
</dbReference>
<dbReference type="InterPro" id="IPR001138">
    <property type="entry name" value="Zn2Cys6_DnaBD"/>
</dbReference>
<evidence type="ECO:0000313" key="2">
    <source>
        <dbReference type="EMBL" id="KAJ7045814.1"/>
    </source>
</evidence>
<proteinExistence type="predicted"/>
<feature type="domain" description="Zn(2)-C6 fungal-type" evidence="1">
    <location>
        <begin position="14"/>
        <end position="63"/>
    </location>
</feature>
<dbReference type="GO" id="GO:0000981">
    <property type="term" value="F:DNA-binding transcription factor activity, RNA polymerase II-specific"/>
    <property type="evidence" value="ECO:0007669"/>
    <property type="project" value="InterPro"/>
</dbReference>
<keyword evidence="3" id="KW-1185">Reference proteome</keyword>